<evidence type="ECO:0000313" key="2">
    <source>
        <dbReference type="EMBL" id="PKF71654.1"/>
    </source>
</evidence>
<dbReference type="EMBL" id="PIYS01000010">
    <property type="protein sequence ID" value="PKF71654.1"/>
    <property type="molecule type" value="Genomic_DNA"/>
</dbReference>
<feature type="transmembrane region" description="Helical" evidence="1">
    <location>
        <begin position="52"/>
        <end position="69"/>
    </location>
</feature>
<keyword evidence="1" id="KW-1133">Transmembrane helix</keyword>
<dbReference type="RefSeq" id="WP_101193213.1">
    <property type="nucleotide sequence ID" value="NZ_PIYS01000010.1"/>
</dbReference>
<accession>A0A2I0CR95</accession>
<keyword evidence="1" id="KW-0812">Transmembrane</keyword>
<keyword evidence="1" id="KW-0472">Membrane</keyword>
<comment type="caution">
    <text evidence="2">The sequence shown here is derived from an EMBL/GenBank/DDBJ whole genome shotgun (WGS) entry which is preliminary data.</text>
</comment>
<name>A0A2I0CR95_9PSED</name>
<dbReference type="Proteomes" id="UP000242861">
    <property type="component" value="Unassembled WGS sequence"/>
</dbReference>
<dbReference type="AlphaFoldDB" id="A0A2I0CR95"/>
<organism evidence="2 3">
    <name type="scientific">Pseudomonas fluvialis</name>
    <dbReference type="NCBI Taxonomy" id="1793966"/>
    <lineage>
        <taxon>Bacteria</taxon>
        <taxon>Pseudomonadati</taxon>
        <taxon>Pseudomonadota</taxon>
        <taxon>Gammaproteobacteria</taxon>
        <taxon>Pseudomonadales</taxon>
        <taxon>Pseudomonadaceae</taxon>
        <taxon>Pseudomonas</taxon>
    </lineage>
</organism>
<evidence type="ECO:0000256" key="1">
    <source>
        <dbReference type="SAM" id="Phobius"/>
    </source>
</evidence>
<sequence>MNFLACSSGWVADANGVPVCTGTLVSMSEQEMQSLYGTALTWDHVAELQGEVITLFALVFGFLVLKKLLH</sequence>
<proteinExistence type="predicted"/>
<evidence type="ECO:0000313" key="3">
    <source>
        <dbReference type="Proteomes" id="UP000242861"/>
    </source>
</evidence>
<protein>
    <submittedName>
        <fullName evidence="2">Uncharacterized protein</fullName>
    </submittedName>
</protein>
<reference evidence="3" key="1">
    <citation type="submission" date="2017-12" db="EMBL/GenBank/DDBJ databases">
        <authorList>
            <person name="Yu X.-Y."/>
        </authorList>
    </citation>
    <scope>NUCLEOTIDE SEQUENCE [LARGE SCALE GENOMIC DNA]</scope>
    <source>
        <strain evidence="3">ZYSR67-Z</strain>
    </source>
</reference>
<gene>
    <name evidence="2" type="ORF">CW360_07075</name>
</gene>